<dbReference type="GO" id="GO:0016301">
    <property type="term" value="F:kinase activity"/>
    <property type="evidence" value="ECO:0007669"/>
    <property type="project" value="UniProtKB-KW"/>
</dbReference>
<dbReference type="InterPro" id="IPR001245">
    <property type="entry name" value="Ser-Thr/Tyr_kinase_cat_dom"/>
</dbReference>
<dbReference type="InterPro" id="IPR008271">
    <property type="entry name" value="Ser/Thr_kinase_AS"/>
</dbReference>
<feature type="transmembrane region" description="Helical" evidence="12">
    <location>
        <begin position="386"/>
        <end position="405"/>
    </location>
</feature>
<evidence type="ECO:0000256" key="6">
    <source>
        <dbReference type="ARBA" id="ARBA00022741"/>
    </source>
</evidence>
<dbReference type="Pfam" id="PF07714">
    <property type="entry name" value="PK_Tyr_Ser-Thr"/>
    <property type="match status" value="1"/>
</dbReference>
<proteinExistence type="inferred from homology"/>
<comment type="similarity">
    <text evidence="3">Belongs to the protein kinase superfamily. NEK Ser/Thr protein kinase family. NIMA subfamily.</text>
</comment>
<feature type="domain" description="Protein kinase" evidence="13">
    <location>
        <begin position="52"/>
        <end position="362"/>
    </location>
</feature>
<sequence>MNPAAGCSRTTGVSSTRTAEVTRPALDRTAAAHPTDRRGLDRIEVGTRIGDFELLTELGAGAFARVFLARQRSMQRLVAVKISADSGSEPQTLAQLDHDYIVRVFDQQVLDTPADGSPRLRMLYMQFLPGGTLLDVLRWVRATPPEERTSSLLLDAVDAAMKEKGEIRPTDSAMRAQIAGLSWPETVAWLGARLASALQHAAGHGVLHRDVKPANVLLTAEGVPKLADFNISFNRSAGTSPVSYFGGSLAYMSPEQLEACHPGRDRSAAELDTRADIYSLGVLLWELLTGAKPFDDTTVPDDDLHPELALDAALARRNAGVDVGQVPADCPAALQRILLTCLAADRADRWADGAMLAAQLDLCLDEHARDLTDPPPDSWRIRLQPYVFALLALSIAIPNVLAAYYQRQLNTTLIHSRLDPDTRATQRAVADITNLIFFSAGGATLIFLGRRLLTIPHQLRTGRHCDPETLDRARQDCLRLGNRAVAVVFVLWMAAGVIYAVTIGLADHDLPARTALHLLLVSAICAAIAMTYPYFLITLYLVRCVYPMFLHHGQDFRSDGTSLTVLAGRCRRYLVVAASIPLLVVASATFLPVADLLTTLTPLRTICVGGMIGFVISYILFRIIESDIRALLRVTGSRTPGQE</sequence>
<feature type="transmembrane region" description="Helical" evidence="12">
    <location>
        <begin position="484"/>
        <end position="506"/>
    </location>
</feature>
<evidence type="ECO:0000259" key="13">
    <source>
        <dbReference type="PROSITE" id="PS50011"/>
    </source>
</evidence>
<evidence type="ECO:0000313" key="15">
    <source>
        <dbReference type="Proteomes" id="UP000658127"/>
    </source>
</evidence>
<evidence type="ECO:0000256" key="2">
    <source>
        <dbReference type="ARBA" id="ARBA00004647"/>
    </source>
</evidence>
<feature type="transmembrane region" description="Helical" evidence="12">
    <location>
        <begin position="603"/>
        <end position="624"/>
    </location>
</feature>
<feature type="region of interest" description="Disordered" evidence="11">
    <location>
        <begin position="1"/>
        <end position="23"/>
    </location>
</feature>
<evidence type="ECO:0000256" key="7">
    <source>
        <dbReference type="ARBA" id="ARBA00022777"/>
    </source>
</evidence>
<keyword evidence="8 10" id="KW-0067">ATP-binding</keyword>
<evidence type="ECO:0000256" key="4">
    <source>
        <dbReference type="ARBA" id="ARBA00022527"/>
    </source>
</evidence>
<dbReference type="PROSITE" id="PS50011">
    <property type="entry name" value="PROTEIN_KINASE_DOM"/>
    <property type="match status" value="1"/>
</dbReference>
<dbReference type="PANTHER" id="PTHR43289:SF34">
    <property type="entry name" value="SERINE_THREONINE-PROTEIN KINASE YBDM-RELATED"/>
    <property type="match status" value="1"/>
</dbReference>
<dbReference type="SUPFAM" id="SSF56112">
    <property type="entry name" value="Protein kinase-like (PK-like)"/>
    <property type="match status" value="1"/>
</dbReference>
<keyword evidence="5" id="KW-0808">Transferase</keyword>
<reference evidence="15" key="1">
    <citation type="journal article" date="2019" name="Int. J. Syst. Evol. Microbiol.">
        <title>The Global Catalogue of Microorganisms (GCM) 10K type strain sequencing project: providing services to taxonomists for standard genome sequencing and annotation.</title>
        <authorList>
            <consortium name="The Broad Institute Genomics Platform"/>
            <consortium name="The Broad Institute Genome Sequencing Center for Infectious Disease"/>
            <person name="Wu L."/>
            <person name="Ma J."/>
        </authorList>
    </citation>
    <scope>NUCLEOTIDE SEQUENCE [LARGE SCALE GENOMIC DNA]</scope>
    <source>
        <strain evidence="15">CGMCC 4.7329</strain>
    </source>
</reference>
<evidence type="ECO:0000256" key="8">
    <source>
        <dbReference type="ARBA" id="ARBA00022840"/>
    </source>
</evidence>
<name>A0ABQ2KJ30_9NOCA</name>
<gene>
    <name evidence="14" type="primary">ppkA</name>
    <name evidence="14" type="ORF">GCM10011610_35930</name>
</gene>
<keyword evidence="9" id="KW-0963">Cytoplasm</keyword>
<dbReference type="InterPro" id="IPR017441">
    <property type="entry name" value="Protein_kinase_ATP_BS"/>
</dbReference>
<evidence type="ECO:0000256" key="9">
    <source>
        <dbReference type="ARBA" id="ARBA00023212"/>
    </source>
</evidence>
<dbReference type="SMART" id="SM00220">
    <property type="entry name" value="S_TKc"/>
    <property type="match status" value="1"/>
</dbReference>
<evidence type="ECO:0000256" key="12">
    <source>
        <dbReference type="SAM" id="Phobius"/>
    </source>
</evidence>
<evidence type="ECO:0000256" key="11">
    <source>
        <dbReference type="SAM" id="MobiDB-lite"/>
    </source>
</evidence>
<dbReference type="CDD" id="cd14014">
    <property type="entry name" value="STKc_PknB_like"/>
    <property type="match status" value="1"/>
</dbReference>
<feature type="compositionally biased region" description="Polar residues" evidence="11">
    <location>
        <begin position="8"/>
        <end position="19"/>
    </location>
</feature>
<keyword evidence="6 10" id="KW-0547">Nucleotide-binding</keyword>
<dbReference type="PROSITE" id="PS00107">
    <property type="entry name" value="PROTEIN_KINASE_ATP"/>
    <property type="match status" value="1"/>
</dbReference>
<evidence type="ECO:0000256" key="5">
    <source>
        <dbReference type="ARBA" id="ARBA00022679"/>
    </source>
</evidence>
<dbReference type="Gene3D" id="1.10.510.10">
    <property type="entry name" value="Transferase(Phosphotransferase) domain 1"/>
    <property type="match status" value="2"/>
</dbReference>
<evidence type="ECO:0000256" key="1">
    <source>
        <dbReference type="ARBA" id="ARBA00004300"/>
    </source>
</evidence>
<keyword evidence="4" id="KW-0723">Serine/threonine-protein kinase</keyword>
<keyword evidence="12" id="KW-0812">Transmembrane</keyword>
<feature type="binding site" evidence="10">
    <location>
        <position position="81"/>
    </location>
    <ligand>
        <name>ATP</name>
        <dbReference type="ChEBI" id="CHEBI:30616"/>
    </ligand>
</feature>
<keyword evidence="12" id="KW-0472">Membrane</keyword>
<organism evidence="14 15">
    <name type="scientific">Nocardia rhizosphaerihabitans</name>
    <dbReference type="NCBI Taxonomy" id="1691570"/>
    <lineage>
        <taxon>Bacteria</taxon>
        <taxon>Bacillati</taxon>
        <taxon>Actinomycetota</taxon>
        <taxon>Actinomycetes</taxon>
        <taxon>Mycobacteriales</taxon>
        <taxon>Nocardiaceae</taxon>
        <taxon>Nocardia</taxon>
    </lineage>
</organism>
<dbReference type="Proteomes" id="UP000658127">
    <property type="component" value="Unassembled WGS sequence"/>
</dbReference>
<keyword evidence="12" id="KW-1133">Transmembrane helix</keyword>
<dbReference type="InterPro" id="IPR011009">
    <property type="entry name" value="Kinase-like_dom_sf"/>
</dbReference>
<feature type="transmembrane region" description="Helical" evidence="12">
    <location>
        <begin position="573"/>
        <end position="591"/>
    </location>
</feature>
<dbReference type="EMBL" id="BMNE01000004">
    <property type="protein sequence ID" value="GGN83541.1"/>
    <property type="molecule type" value="Genomic_DNA"/>
</dbReference>
<dbReference type="PANTHER" id="PTHR43289">
    <property type="entry name" value="MITOGEN-ACTIVATED PROTEIN KINASE KINASE KINASE 20-RELATED"/>
    <property type="match status" value="1"/>
</dbReference>
<evidence type="ECO:0000313" key="14">
    <source>
        <dbReference type="EMBL" id="GGN83541.1"/>
    </source>
</evidence>
<accession>A0ABQ2KJ30</accession>
<feature type="transmembrane region" description="Helical" evidence="12">
    <location>
        <begin position="518"/>
        <end position="542"/>
    </location>
</feature>
<dbReference type="PROSITE" id="PS00108">
    <property type="entry name" value="PROTEIN_KINASE_ST"/>
    <property type="match status" value="1"/>
</dbReference>
<evidence type="ECO:0000256" key="10">
    <source>
        <dbReference type="PROSITE-ProRule" id="PRU10141"/>
    </source>
</evidence>
<keyword evidence="7 14" id="KW-0418">Kinase</keyword>
<comment type="caution">
    <text evidence="14">The sequence shown here is derived from an EMBL/GenBank/DDBJ whole genome shotgun (WGS) entry which is preliminary data.</text>
</comment>
<evidence type="ECO:0000256" key="3">
    <source>
        <dbReference type="ARBA" id="ARBA00010886"/>
    </source>
</evidence>
<keyword evidence="15" id="KW-1185">Reference proteome</keyword>
<comment type="subcellular location">
    <subcellularLocation>
        <location evidence="1">Cytoplasm</location>
        <location evidence="1">Cytoskeleton</location>
        <location evidence="1">Microtubule organizing center</location>
        <location evidence="1">Centrosome</location>
    </subcellularLocation>
    <subcellularLocation>
        <location evidence="2">Cytoplasm</location>
        <location evidence="2">Cytoskeleton</location>
        <location evidence="2">Spindle pole</location>
    </subcellularLocation>
</comment>
<keyword evidence="9" id="KW-0206">Cytoskeleton</keyword>
<protein>
    <submittedName>
        <fullName evidence="14">Protein kinase</fullName>
    </submittedName>
</protein>
<dbReference type="InterPro" id="IPR000719">
    <property type="entry name" value="Prot_kinase_dom"/>
</dbReference>